<dbReference type="EMBL" id="CAKMRJ010000001">
    <property type="protein sequence ID" value="CAH1412165.1"/>
    <property type="molecule type" value="Genomic_DNA"/>
</dbReference>
<dbReference type="Proteomes" id="UP001157418">
    <property type="component" value="Unassembled WGS sequence"/>
</dbReference>
<evidence type="ECO:0000256" key="4">
    <source>
        <dbReference type="ARBA" id="ARBA00023163"/>
    </source>
</evidence>
<keyword evidence="9" id="KW-1185">Reference proteome</keyword>
<dbReference type="AlphaFoldDB" id="A0AAU9LCK6"/>
<reference evidence="8 9" key="1">
    <citation type="submission" date="2022-01" db="EMBL/GenBank/DDBJ databases">
        <authorList>
            <person name="Xiong W."/>
            <person name="Schranz E."/>
        </authorList>
    </citation>
    <scope>NUCLEOTIDE SEQUENCE [LARGE SCALE GENOMIC DNA]</scope>
</reference>
<feature type="compositionally biased region" description="Polar residues" evidence="6">
    <location>
        <begin position="234"/>
        <end position="254"/>
    </location>
</feature>
<feature type="region of interest" description="Disordered" evidence="6">
    <location>
        <begin position="232"/>
        <end position="306"/>
    </location>
</feature>
<evidence type="ECO:0000256" key="3">
    <source>
        <dbReference type="ARBA" id="ARBA00023125"/>
    </source>
</evidence>
<evidence type="ECO:0000313" key="8">
    <source>
        <dbReference type="EMBL" id="CAH1412165.1"/>
    </source>
</evidence>
<feature type="compositionally biased region" description="Basic residues" evidence="6">
    <location>
        <begin position="278"/>
        <end position="293"/>
    </location>
</feature>
<dbReference type="InterPro" id="IPR047265">
    <property type="entry name" value="PIF1-like_bHLH"/>
</dbReference>
<evidence type="ECO:0000256" key="6">
    <source>
        <dbReference type="SAM" id="MobiDB-lite"/>
    </source>
</evidence>
<dbReference type="PROSITE" id="PS50888">
    <property type="entry name" value="BHLH"/>
    <property type="match status" value="1"/>
</dbReference>
<dbReference type="GO" id="GO:0005634">
    <property type="term" value="C:nucleus"/>
    <property type="evidence" value="ECO:0007669"/>
    <property type="project" value="UniProtKB-SubCell"/>
</dbReference>
<dbReference type="Pfam" id="PF00010">
    <property type="entry name" value="HLH"/>
    <property type="match status" value="1"/>
</dbReference>
<keyword evidence="4" id="KW-0804">Transcription</keyword>
<comment type="caution">
    <text evidence="8">The sequence shown here is derived from an EMBL/GenBank/DDBJ whole genome shotgun (WGS) entry which is preliminary data.</text>
</comment>
<sequence>MSQCVPSWDVDDNRDHNSNVGRLKINLRASSNSVFSNMDVPKLDYEVAELTWKNGQVAMHGLGPPRVVNKLHAATAAFSKYTWEKPRAAETLEEIVNQATFLPYGKSQMEFYADDLVPWLENQTSNLATGSASASVTMAMDALVPSSNTHLQTLRSAANGSVVPGSTRVASCSGDQSGFMDQRVARSGAAAAAHEWSSCKDQSVSGSATFAGMESGLQMTVETCEREFGGKAFTYTSTGSPENTTSGKRSTESTSPDDNDSVGHSKRQKVSNTEERKKGKGKGKSSERKRRRDKINQKMKTLQKLVPNANKTDKASMLEEVIEYLKQLQAQIHMMSRMNMSPMMMPLAMQQQQQQLQMAMMNPMGMGMGMGMGIGMGMGMGMGMPGVMDLNSIGANRSNIPGMPPVFHPSSFMQPTMTSWDMHNTADRVPNQNDPMTAFLACQSQPMTMDGYTRMAALFQQMQSQPCYSGLKNN</sequence>
<dbReference type="GO" id="GO:0003677">
    <property type="term" value="F:DNA binding"/>
    <property type="evidence" value="ECO:0007669"/>
    <property type="project" value="UniProtKB-KW"/>
</dbReference>
<dbReference type="GO" id="GO:0046983">
    <property type="term" value="F:protein dimerization activity"/>
    <property type="evidence" value="ECO:0007669"/>
    <property type="project" value="InterPro"/>
</dbReference>
<dbReference type="InterPro" id="IPR036638">
    <property type="entry name" value="HLH_DNA-bd_sf"/>
</dbReference>
<feature type="domain" description="BHLH" evidence="7">
    <location>
        <begin position="279"/>
        <end position="328"/>
    </location>
</feature>
<name>A0AAU9LCK6_9ASTR</name>
<dbReference type="PANTHER" id="PTHR45855:SF23">
    <property type="entry name" value="TRANSCRIPTION FACTOR MEE8-RELATED"/>
    <property type="match status" value="1"/>
</dbReference>
<dbReference type="CDD" id="cd11445">
    <property type="entry name" value="bHLH_AtPIF_like"/>
    <property type="match status" value="1"/>
</dbReference>
<gene>
    <name evidence="8" type="ORF">LVIROSA_LOCUS199</name>
</gene>
<evidence type="ECO:0000259" key="7">
    <source>
        <dbReference type="PROSITE" id="PS50888"/>
    </source>
</evidence>
<dbReference type="InterPro" id="IPR031066">
    <property type="entry name" value="bHLH_ALC-like_plant"/>
</dbReference>
<evidence type="ECO:0000256" key="5">
    <source>
        <dbReference type="ARBA" id="ARBA00023242"/>
    </source>
</evidence>
<dbReference type="InterPro" id="IPR011598">
    <property type="entry name" value="bHLH_dom"/>
</dbReference>
<evidence type="ECO:0000313" key="9">
    <source>
        <dbReference type="Proteomes" id="UP001157418"/>
    </source>
</evidence>
<protein>
    <recommendedName>
        <fullName evidence="7">BHLH domain-containing protein</fullName>
    </recommendedName>
</protein>
<dbReference type="SMART" id="SM00353">
    <property type="entry name" value="HLH"/>
    <property type="match status" value="1"/>
</dbReference>
<dbReference type="Gene3D" id="4.10.280.10">
    <property type="entry name" value="Helix-loop-helix DNA-binding domain"/>
    <property type="match status" value="1"/>
</dbReference>
<evidence type="ECO:0000256" key="1">
    <source>
        <dbReference type="ARBA" id="ARBA00004123"/>
    </source>
</evidence>
<dbReference type="PANTHER" id="PTHR45855">
    <property type="entry name" value="TRANSCRIPTION FACTOR PIF1-RELATED"/>
    <property type="match status" value="1"/>
</dbReference>
<keyword evidence="5" id="KW-0539">Nucleus</keyword>
<proteinExistence type="predicted"/>
<dbReference type="SUPFAM" id="SSF47459">
    <property type="entry name" value="HLH, helix-loop-helix DNA-binding domain"/>
    <property type="match status" value="1"/>
</dbReference>
<evidence type="ECO:0000256" key="2">
    <source>
        <dbReference type="ARBA" id="ARBA00023015"/>
    </source>
</evidence>
<comment type="subcellular location">
    <subcellularLocation>
        <location evidence="1">Nucleus</location>
    </subcellularLocation>
</comment>
<accession>A0AAU9LCK6</accession>
<keyword evidence="3" id="KW-0238">DNA-binding</keyword>
<keyword evidence="2" id="KW-0805">Transcription regulation</keyword>
<organism evidence="8 9">
    <name type="scientific">Lactuca virosa</name>
    <dbReference type="NCBI Taxonomy" id="75947"/>
    <lineage>
        <taxon>Eukaryota</taxon>
        <taxon>Viridiplantae</taxon>
        <taxon>Streptophyta</taxon>
        <taxon>Embryophyta</taxon>
        <taxon>Tracheophyta</taxon>
        <taxon>Spermatophyta</taxon>
        <taxon>Magnoliopsida</taxon>
        <taxon>eudicotyledons</taxon>
        <taxon>Gunneridae</taxon>
        <taxon>Pentapetalae</taxon>
        <taxon>asterids</taxon>
        <taxon>campanulids</taxon>
        <taxon>Asterales</taxon>
        <taxon>Asteraceae</taxon>
        <taxon>Cichorioideae</taxon>
        <taxon>Cichorieae</taxon>
        <taxon>Lactucinae</taxon>
        <taxon>Lactuca</taxon>
    </lineage>
</organism>